<accession>W7S1C1</accession>
<proteinExistence type="predicted"/>
<comment type="caution">
    <text evidence="1">The sequence shown here is derived from an EMBL/GenBank/DDBJ whole genome shotgun (WGS) entry which is preliminary data.</text>
</comment>
<protein>
    <submittedName>
        <fullName evidence="1">Uncharacterized protein</fullName>
    </submittedName>
</protein>
<dbReference type="HOGENOM" id="CLU_2788975_0_0_9"/>
<evidence type="ECO:0000313" key="1">
    <source>
        <dbReference type="EMBL" id="EWH33400.1"/>
    </source>
</evidence>
<evidence type="ECO:0000313" key="2">
    <source>
        <dbReference type="Proteomes" id="UP000023555"/>
    </source>
</evidence>
<dbReference type="EMBL" id="AYKQ01000009">
    <property type="protein sequence ID" value="EWH33400.1"/>
    <property type="molecule type" value="Genomic_DNA"/>
</dbReference>
<sequence>MREIKQYTKDQKLQLASGEAWTPLEDDDNNSINLLFTKTNGFPAHPDSMFRSNLDMLTFKKRLIPIVT</sequence>
<dbReference type="Proteomes" id="UP000023555">
    <property type="component" value="Unassembled WGS sequence"/>
</dbReference>
<dbReference type="AlphaFoldDB" id="W7S1C1"/>
<name>W7S1C1_LYSSH</name>
<reference evidence="1 2" key="1">
    <citation type="journal article" date="2015" name="Stand. Genomic Sci.">
        <title>Genome sequence and description of the mosquitocidal and heavy metal tolerant strain Lysinibacillus sphaericus CBAM5.</title>
        <authorList>
            <person name="Pena-Montenegro T.D."/>
            <person name="Lozano L."/>
            <person name="Dussan J."/>
        </authorList>
    </citation>
    <scope>NUCLEOTIDE SEQUENCE [LARGE SCALE GENOMIC DNA]</scope>
    <source>
        <strain evidence="1">CBAM5</strain>
    </source>
</reference>
<organism evidence="1 2">
    <name type="scientific">Lysinibacillus sphaericus CBAM5</name>
    <dbReference type="NCBI Taxonomy" id="1400869"/>
    <lineage>
        <taxon>Bacteria</taxon>
        <taxon>Bacillati</taxon>
        <taxon>Bacillota</taxon>
        <taxon>Bacilli</taxon>
        <taxon>Bacillales</taxon>
        <taxon>Bacillaceae</taxon>
        <taxon>Lysinibacillus</taxon>
    </lineage>
</organism>
<gene>
    <name evidence="1" type="ORF">P799_09090</name>
</gene>